<dbReference type="PROSITE" id="PS51153">
    <property type="entry name" value="RPW8"/>
    <property type="match status" value="2"/>
</dbReference>
<dbReference type="PANTHER" id="PTHR10994">
    <property type="entry name" value="RETICULON"/>
    <property type="match status" value="1"/>
</dbReference>
<comment type="caution">
    <text evidence="8">The sequence shown here is derived from an EMBL/GenBank/DDBJ whole genome shotgun (WGS) entry which is preliminary data.</text>
</comment>
<keyword evidence="3" id="KW-0256">Endoplasmic reticulum</keyword>
<dbReference type="InterPro" id="IPR008808">
    <property type="entry name" value="Powdery_mildew-R_dom"/>
</dbReference>
<proteinExistence type="predicted"/>
<evidence type="ECO:0000256" key="4">
    <source>
        <dbReference type="ARBA" id="ARBA00022989"/>
    </source>
</evidence>
<accession>A0AAP0X4F7</accession>
<reference evidence="8 9" key="1">
    <citation type="journal article" date="2024" name="Plant J.">
        <title>Genome sequences and population genomics reveal climatic adaptation and genomic divergence between two closely related sweetgum species.</title>
        <authorList>
            <person name="Xu W.Q."/>
            <person name="Ren C.Q."/>
            <person name="Zhang X.Y."/>
            <person name="Comes H.P."/>
            <person name="Liu X.H."/>
            <person name="Li Y.G."/>
            <person name="Kettle C.J."/>
            <person name="Jalonen R."/>
            <person name="Gaisberger H."/>
            <person name="Ma Y.Z."/>
            <person name="Qiu Y.X."/>
        </authorList>
    </citation>
    <scope>NUCLEOTIDE SEQUENCE [LARGE SCALE GENOMIC DNA]</scope>
    <source>
        <strain evidence="8">Hangzhou</strain>
    </source>
</reference>
<evidence type="ECO:0000259" key="7">
    <source>
        <dbReference type="PROSITE" id="PS51153"/>
    </source>
</evidence>
<evidence type="ECO:0000313" key="8">
    <source>
        <dbReference type="EMBL" id="KAK9285083.1"/>
    </source>
</evidence>
<feature type="transmembrane region" description="Helical" evidence="6">
    <location>
        <begin position="301"/>
        <end position="325"/>
    </location>
</feature>
<name>A0AAP0X4F7_LIQFO</name>
<evidence type="ECO:0000256" key="3">
    <source>
        <dbReference type="ARBA" id="ARBA00022824"/>
    </source>
</evidence>
<keyword evidence="2 6" id="KW-0812">Transmembrane</keyword>
<feature type="transmembrane region" description="Helical" evidence="6">
    <location>
        <begin position="203"/>
        <end position="222"/>
    </location>
</feature>
<dbReference type="GO" id="GO:0009617">
    <property type="term" value="P:response to bacterium"/>
    <property type="evidence" value="ECO:0007669"/>
    <property type="project" value="InterPro"/>
</dbReference>
<evidence type="ECO:0000256" key="2">
    <source>
        <dbReference type="ARBA" id="ARBA00022692"/>
    </source>
</evidence>
<sequence>MAAELIGGAVVGAVAGELVQAVLETKRATSMFESNLKRLESTLDSVGGHMDEIEQLNKKCNDSPKDGIRELGKILQEGKELVEECRVVAWWNYYKRHHYSNKLVDSDASLCRFLQVNMQVAQLKGIKRNSVEIKVVKKEILERVTAGESSSSSSVFDVHESSLDCGPDNIVRRIFRYCRKRPSLGASFIAIAAWLLFKVYQFILATAASWVTISIAALLFQCWRKKPNLAPLFLAPAAWVVVRLYQINFVTVALWVVMLMVASLFLWGKKLRLLTKEPLSKLGLQITERSAMEMADSFQKWILGVGSVIQGGAEIELFFFASAVAALLLRYFVGSFFGLYILLYIGVMLGMTFAHADFFPQAPDEVALYLSTAFEYFTKYPFDASIDNPLFSSDHTYENLSSFVDRHFEGAAAGELLRAVLRAIDTTSKFKSILKRLESIINSLILKINQIKRLIEEYSCDDLPNNNISELILLLQNGKKLVHECSEVACWNYCKKHQYSKKLVELDASLFRLYQIDLPVEQLVRGIKLILVDIKALNKRFDRNSRRRASRVGSGDTFREYHFTFL</sequence>
<feature type="domain" description="RPW8" evidence="7">
    <location>
        <begin position="398"/>
        <end position="553"/>
    </location>
</feature>
<dbReference type="Pfam" id="PF02453">
    <property type="entry name" value="Reticulon"/>
    <property type="match status" value="1"/>
</dbReference>
<gene>
    <name evidence="8" type="ORF">L1049_024268</name>
</gene>
<dbReference type="InterPro" id="IPR003388">
    <property type="entry name" value="Reticulon"/>
</dbReference>
<dbReference type="InterPro" id="IPR045064">
    <property type="entry name" value="Reticulon-like"/>
</dbReference>
<feature type="transmembrane region" description="Helical" evidence="6">
    <location>
        <begin position="331"/>
        <end position="354"/>
    </location>
</feature>
<dbReference type="PANTHER" id="PTHR10994:SF145">
    <property type="entry name" value="RETICULON-LIKE PROTEIN B13"/>
    <property type="match status" value="1"/>
</dbReference>
<evidence type="ECO:0000256" key="1">
    <source>
        <dbReference type="ARBA" id="ARBA00004477"/>
    </source>
</evidence>
<keyword evidence="5 6" id="KW-0472">Membrane</keyword>
<protein>
    <recommendedName>
        <fullName evidence="7">RPW8 domain-containing protein</fullName>
    </recommendedName>
</protein>
<feature type="transmembrane region" description="Helical" evidence="6">
    <location>
        <begin position="182"/>
        <end position="197"/>
    </location>
</feature>
<dbReference type="Pfam" id="PF05659">
    <property type="entry name" value="RPW8"/>
    <property type="match status" value="2"/>
</dbReference>
<feature type="domain" description="RPW8" evidence="7">
    <location>
        <begin position="1"/>
        <end position="152"/>
    </location>
</feature>
<feature type="transmembrane region" description="Helical" evidence="6">
    <location>
        <begin position="252"/>
        <end position="268"/>
    </location>
</feature>
<keyword evidence="9" id="KW-1185">Reference proteome</keyword>
<evidence type="ECO:0000313" key="9">
    <source>
        <dbReference type="Proteomes" id="UP001415857"/>
    </source>
</evidence>
<evidence type="ECO:0000256" key="5">
    <source>
        <dbReference type="ARBA" id="ARBA00023136"/>
    </source>
</evidence>
<keyword evidence="4 6" id="KW-1133">Transmembrane helix</keyword>
<dbReference type="AlphaFoldDB" id="A0AAP0X4F7"/>
<evidence type="ECO:0000256" key="6">
    <source>
        <dbReference type="SAM" id="Phobius"/>
    </source>
</evidence>
<dbReference type="Proteomes" id="UP001415857">
    <property type="component" value="Unassembled WGS sequence"/>
</dbReference>
<comment type="subcellular location">
    <subcellularLocation>
        <location evidence="1">Endoplasmic reticulum membrane</location>
        <topology evidence="1">Multi-pass membrane protein</topology>
    </subcellularLocation>
</comment>
<dbReference type="GO" id="GO:0005789">
    <property type="term" value="C:endoplasmic reticulum membrane"/>
    <property type="evidence" value="ECO:0007669"/>
    <property type="project" value="UniProtKB-SubCell"/>
</dbReference>
<dbReference type="EMBL" id="JBBPBK010000005">
    <property type="protein sequence ID" value="KAK9285083.1"/>
    <property type="molecule type" value="Genomic_DNA"/>
</dbReference>
<organism evidence="8 9">
    <name type="scientific">Liquidambar formosana</name>
    <name type="common">Formosan gum</name>
    <dbReference type="NCBI Taxonomy" id="63359"/>
    <lineage>
        <taxon>Eukaryota</taxon>
        <taxon>Viridiplantae</taxon>
        <taxon>Streptophyta</taxon>
        <taxon>Embryophyta</taxon>
        <taxon>Tracheophyta</taxon>
        <taxon>Spermatophyta</taxon>
        <taxon>Magnoliopsida</taxon>
        <taxon>eudicotyledons</taxon>
        <taxon>Gunneridae</taxon>
        <taxon>Pentapetalae</taxon>
        <taxon>Saxifragales</taxon>
        <taxon>Altingiaceae</taxon>
        <taxon>Liquidambar</taxon>
    </lineage>
</organism>